<gene>
    <name evidence="2" type="ORF">K503DRAFT_801316</name>
</gene>
<keyword evidence="1" id="KW-0812">Transmembrane</keyword>
<accession>A0A1B7MXM2</accession>
<proteinExistence type="predicted"/>
<dbReference type="Proteomes" id="UP000092154">
    <property type="component" value="Unassembled WGS sequence"/>
</dbReference>
<feature type="transmembrane region" description="Helical" evidence="1">
    <location>
        <begin position="273"/>
        <end position="301"/>
    </location>
</feature>
<keyword evidence="3" id="KW-1185">Reference proteome</keyword>
<evidence type="ECO:0000313" key="2">
    <source>
        <dbReference type="EMBL" id="OAX37363.1"/>
    </source>
</evidence>
<evidence type="ECO:0000313" key="3">
    <source>
        <dbReference type="Proteomes" id="UP000092154"/>
    </source>
</evidence>
<keyword evidence="1" id="KW-1133">Transmembrane helix</keyword>
<dbReference type="InParanoid" id="A0A1B7MXM2"/>
<sequence>MNSFASPKVSSRPVLKISIPRFKNTTSSRSIAVVLRPWSSSSFSWRRLLLPSRKKQSFHDGEVFIADDSSSVSSVTLVGSPTEETYTSPKMVRFNDSPAYFSAKQRIKIPKSPTKKVALRSCLVVYKPNPSAQSLLDDADDISVYEDCLSTYPGFSQDFEDLLEREHLKQMKTENSRPPSWQLTEFGYMDTQDYLSYCRSRHTEKKRRKEIEDRWKVVYDHPMTLRWPSREIAERPVKSPPSILATPPRPFVPQPAPVILSWHQRIVCDITDMLVVLCIGLAIHGCIYTLGIYCFFTGVFLDDEE</sequence>
<reference evidence="2 3" key="1">
    <citation type="submission" date="2016-06" db="EMBL/GenBank/DDBJ databases">
        <title>Comparative genomics of the ectomycorrhizal sister species Rhizopogon vinicolor and Rhizopogon vesiculosus (Basidiomycota: Boletales) reveals a divergence of the mating type B locus.</title>
        <authorList>
            <consortium name="DOE Joint Genome Institute"/>
            <person name="Mujic A.B."/>
            <person name="Kuo A."/>
            <person name="Tritt A."/>
            <person name="Lipzen A."/>
            <person name="Chen C."/>
            <person name="Johnson J."/>
            <person name="Sharma A."/>
            <person name="Barry K."/>
            <person name="Grigoriev I.V."/>
            <person name="Spatafora J.W."/>
        </authorList>
    </citation>
    <scope>NUCLEOTIDE SEQUENCE [LARGE SCALE GENOMIC DNA]</scope>
    <source>
        <strain evidence="2 3">AM-OR11-026</strain>
    </source>
</reference>
<dbReference type="OrthoDB" id="2682794at2759"/>
<name>A0A1B7MXM2_9AGAM</name>
<protein>
    <submittedName>
        <fullName evidence="2">Uncharacterized protein</fullName>
    </submittedName>
</protein>
<evidence type="ECO:0000256" key="1">
    <source>
        <dbReference type="SAM" id="Phobius"/>
    </source>
</evidence>
<dbReference type="EMBL" id="KV448357">
    <property type="protein sequence ID" value="OAX37363.1"/>
    <property type="molecule type" value="Genomic_DNA"/>
</dbReference>
<dbReference type="AlphaFoldDB" id="A0A1B7MXM2"/>
<keyword evidence="1" id="KW-0472">Membrane</keyword>
<organism evidence="2 3">
    <name type="scientific">Rhizopogon vinicolor AM-OR11-026</name>
    <dbReference type="NCBI Taxonomy" id="1314800"/>
    <lineage>
        <taxon>Eukaryota</taxon>
        <taxon>Fungi</taxon>
        <taxon>Dikarya</taxon>
        <taxon>Basidiomycota</taxon>
        <taxon>Agaricomycotina</taxon>
        <taxon>Agaricomycetes</taxon>
        <taxon>Agaricomycetidae</taxon>
        <taxon>Boletales</taxon>
        <taxon>Suillineae</taxon>
        <taxon>Rhizopogonaceae</taxon>
        <taxon>Rhizopogon</taxon>
    </lineage>
</organism>